<dbReference type="Proteomes" id="UP000094578">
    <property type="component" value="Unassembled WGS sequence"/>
</dbReference>
<dbReference type="NCBIfam" id="TIGR04075">
    <property type="entry name" value="bacter_Pnkp"/>
    <property type="match status" value="1"/>
</dbReference>
<dbReference type="PANTHER" id="PTHR42850">
    <property type="entry name" value="METALLOPHOSPHOESTERASE"/>
    <property type="match status" value="1"/>
</dbReference>
<gene>
    <name evidence="2" type="ORF">PTI45_01278</name>
</gene>
<dbReference type="CDD" id="cd07423">
    <property type="entry name" value="MPP_Prp_like"/>
    <property type="match status" value="1"/>
</dbReference>
<dbReference type="InterPro" id="IPR029052">
    <property type="entry name" value="Metallo-depent_PP-like"/>
</dbReference>
<accession>A0A1E3L668</accession>
<dbReference type="PATRIC" id="fig|1886670.3.peg.1303"/>
<dbReference type="InterPro" id="IPR050126">
    <property type="entry name" value="Ap4A_hydrolase"/>
</dbReference>
<dbReference type="GO" id="GO:0005737">
    <property type="term" value="C:cytoplasm"/>
    <property type="evidence" value="ECO:0007669"/>
    <property type="project" value="TreeGrafter"/>
</dbReference>
<dbReference type="RefSeq" id="WP_245703439.1">
    <property type="nucleotide sequence ID" value="NZ_MDER01000031.1"/>
</dbReference>
<dbReference type="Pfam" id="PF13671">
    <property type="entry name" value="AAA_33"/>
    <property type="match status" value="1"/>
</dbReference>
<dbReference type="AlphaFoldDB" id="A0A1E3L668"/>
<sequence>MNRQMTEERSDSSSSIITIPHAGIVLLMGASNSGKSTLIEQLKQQQYIREHESLSSDQFRQMVGDTDYIDWRRPSREEGEVMYQQYKRISDQAFKVMQDLLIARCRLNKLTIVDATHLQPEDRAVYITLGKRYHVPVILIALDISEQTLMERDQHREHPRGRQRVKQQAHQFRKSIKGLRSEGFSSVYIIKEHKYADLQWKRSANHMLIELTTGIDIIGDIHGCYDEMIELIERLGYIADSAGLYRHPEGRKLVSVGDIMSRGPKSLETMIFWYNHLTAKLAWMVDSNHGWKIARYLEGRQVTMSHGDEQIIEAFQQYETIHGIEDTKILKEQLKDMLLSTPSHLVFTQHGVQRLVVAHAGIRDDFIGKDSKRIDDYCRYGDIDGTDEAGKPIRKDWFADHTSGEWIVWGHDPRPQPTTVNQTINIDQGAVFGGMLTGYRYPEQTFMSVKAYADYAQDPNSPLVRWEEGRFAPPSLSRLIDGYTVQTKVYGEVKVRSEFVKTALDTISHYTIPLEELIYIPPTMTPPPLAAVAENYLEHPAEAIAYYRAQEVSTMIAEKKHMGSRAIVLLFRDEQAAIPYIGRPLHGTIYTRTGRSFFQTELEREVLLTLQQQLQEAGYFEKYQTDFVLMDTEIVPWNLKARELIASQYGHVSEAATMDRDYIVNQLRKAQSTGATVSDWISEWTVKQQNATIFRETFQQYCWDTDGMEGIRIAPFHILAHSTGAFMDQTHEWHMKHAEELAQYSNWFMATEYKMITDENSEQDVIQWWQELTEDGHEGIVIKPEKMIMHHRKQLIQPAIKVRGQKYLHMIYGIDYLHPNNLSRLKQRKTRKKERHALMEFALSIESVERFVRRDRLEQIHECVLAALSLESDAVDPRL</sequence>
<dbReference type="Gene3D" id="3.30.470.30">
    <property type="entry name" value="DNA ligase/mRNA capping enzyme"/>
    <property type="match status" value="2"/>
</dbReference>
<dbReference type="InterPro" id="IPR024028">
    <property type="entry name" value="PNKP_bac"/>
</dbReference>
<dbReference type="GO" id="GO:0004722">
    <property type="term" value="F:protein serine/threonine phosphatase activity"/>
    <property type="evidence" value="ECO:0007669"/>
    <property type="project" value="UniProtKB-EC"/>
</dbReference>
<comment type="caution">
    <text evidence="2">The sequence shown here is derived from an EMBL/GenBank/DDBJ whole genome shotgun (WGS) entry which is preliminary data.</text>
</comment>
<dbReference type="SUPFAM" id="SSF56091">
    <property type="entry name" value="DNA ligase/mRNA capping enzyme, catalytic domain"/>
    <property type="match status" value="1"/>
</dbReference>
<dbReference type="Gene3D" id="3.40.50.300">
    <property type="entry name" value="P-loop containing nucleotide triphosphate hydrolases"/>
    <property type="match status" value="1"/>
</dbReference>
<evidence type="ECO:0000313" key="2">
    <source>
        <dbReference type="EMBL" id="ODP29269.1"/>
    </source>
</evidence>
<feature type="domain" description="Polynucleotide kinase-phosphatase ligase" evidence="1">
    <location>
        <begin position="503"/>
        <end position="873"/>
    </location>
</feature>
<dbReference type="SUPFAM" id="SSF52540">
    <property type="entry name" value="P-loop containing nucleoside triphosphate hydrolases"/>
    <property type="match status" value="1"/>
</dbReference>
<keyword evidence="3" id="KW-1185">Reference proteome</keyword>
<keyword evidence="2" id="KW-0378">Hydrolase</keyword>
<name>A0A1E3L668_9BACL</name>
<dbReference type="EMBL" id="MDER01000031">
    <property type="protein sequence ID" value="ODP29269.1"/>
    <property type="molecule type" value="Genomic_DNA"/>
</dbReference>
<evidence type="ECO:0000259" key="1">
    <source>
        <dbReference type="Pfam" id="PF16542"/>
    </source>
</evidence>
<dbReference type="InterPro" id="IPR027417">
    <property type="entry name" value="P-loop_NTPase"/>
</dbReference>
<dbReference type="EC" id="3.1.3.16" evidence="2"/>
<dbReference type="InterPro" id="IPR032380">
    <property type="entry name" value="PNKP_ligase_dom"/>
</dbReference>
<proteinExistence type="predicted"/>
<protein>
    <submittedName>
        <fullName evidence="2">Protein-serine/threonine phosphatase</fullName>
        <ecNumber evidence="2">3.1.3.16</ecNumber>
    </submittedName>
</protein>
<dbReference type="Pfam" id="PF16542">
    <property type="entry name" value="PNKP_ligase"/>
    <property type="match status" value="1"/>
</dbReference>
<dbReference type="InterPro" id="IPR041780">
    <property type="entry name" value="MPP_PrpE-like"/>
</dbReference>
<dbReference type="STRING" id="1886670.PTI45_01278"/>
<dbReference type="CDD" id="cd00882">
    <property type="entry name" value="Ras_like_GTPase"/>
    <property type="match status" value="1"/>
</dbReference>
<organism evidence="2 3">
    <name type="scientific">Paenibacillus nuruki</name>
    <dbReference type="NCBI Taxonomy" id="1886670"/>
    <lineage>
        <taxon>Bacteria</taxon>
        <taxon>Bacillati</taxon>
        <taxon>Bacillota</taxon>
        <taxon>Bacilli</taxon>
        <taxon>Bacillales</taxon>
        <taxon>Paenibacillaceae</taxon>
        <taxon>Paenibacillus</taxon>
    </lineage>
</organism>
<dbReference type="SUPFAM" id="SSF56300">
    <property type="entry name" value="Metallo-dependent phosphatases"/>
    <property type="match status" value="1"/>
</dbReference>
<dbReference type="PANTHER" id="PTHR42850:SF7">
    <property type="entry name" value="BIS(5'-NUCLEOSYL)-TETRAPHOSPHATASE PRPE [ASYMMETRICAL]"/>
    <property type="match status" value="1"/>
</dbReference>
<evidence type="ECO:0000313" key="3">
    <source>
        <dbReference type="Proteomes" id="UP000094578"/>
    </source>
</evidence>
<reference evidence="2 3" key="1">
    <citation type="submission" date="2016-08" db="EMBL/GenBank/DDBJ databases">
        <title>Genome sequencing of Paenibacillus sp. TI45-13ar, isolated from Korean traditional nuruk.</title>
        <authorList>
            <person name="Kim S.-J."/>
        </authorList>
    </citation>
    <scope>NUCLEOTIDE SEQUENCE [LARGE SCALE GENOMIC DNA]</scope>
    <source>
        <strain evidence="2 3">TI45-13ar</strain>
    </source>
</reference>
<dbReference type="Gene3D" id="3.60.21.10">
    <property type="match status" value="1"/>
</dbReference>